<accession>A0A4D9DI96</accession>
<organism evidence="9 10">
    <name type="scientific">Nannochloropsis salina CCMP1776</name>
    <dbReference type="NCBI Taxonomy" id="1027361"/>
    <lineage>
        <taxon>Eukaryota</taxon>
        <taxon>Sar</taxon>
        <taxon>Stramenopiles</taxon>
        <taxon>Ochrophyta</taxon>
        <taxon>Eustigmatophyceae</taxon>
        <taxon>Eustigmatales</taxon>
        <taxon>Monodopsidaceae</taxon>
        <taxon>Microchloropsis</taxon>
        <taxon>Microchloropsis salina</taxon>
    </lineage>
</organism>
<comment type="caution">
    <text evidence="9">The sequence shown here is derived from an EMBL/GenBank/DDBJ whole genome shotgun (WGS) entry which is preliminary data.</text>
</comment>
<keyword evidence="5" id="KW-0175">Coiled coil</keyword>
<evidence type="ECO:0000256" key="3">
    <source>
        <dbReference type="ARBA" id="ARBA00022989"/>
    </source>
</evidence>
<evidence type="ECO:0000256" key="5">
    <source>
        <dbReference type="SAM" id="Coils"/>
    </source>
</evidence>
<dbReference type="GO" id="GO:0043495">
    <property type="term" value="F:protein-membrane adaptor activity"/>
    <property type="evidence" value="ECO:0007669"/>
    <property type="project" value="TreeGrafter"/>
</dbReference>
<feature type="compositionally biased region" description="Basic and acidic residues" evidence="6">
    <location>
        <begin position="747"/>
        <end position="785"/>
    </location>
</feature>
<dbReference type="InterPro" id="IPR045119">
    <property type="entry name" value="SUN1-5"/>
</dbReference>
<dbReference type="Pfam" id="PF07738">
    <property type="entry name" value="Sad1_UNC"/>
    <property type="match status" value="1"/>
</dbReference>
<evidence type="ECO:0000256" key="6">
    <source>
        <dbReference type="SAM" id="MobiDB-lite"/>
    </source>
</evidence>
<dbReference type="InterPro" id="IPR012919">
    <property type="entry name" value="SUN_dom"/>
</dbReference>
<dbReference type="EMBL" id="SDOX01000001">
    <property type="protein sequence ID" value="TFJ88668.1"/>
    <property type="molecule type" value="Genomic_DNA"/>
</dbReference>
<reference evidence="9 10" key="1">
    <citation type="submission" date="2019-01" db="EMBL/GenBank/DDBJ databases">
        <title>Nuclear Genome Assembly of the Microalgal Biofuel strain Nannochloropsis salina CCMP1776.</title>
        <authorList>
            <person name="Hovde B."/>
        </authorList>
    </citation>
    <scope>NUCLEOTIDE SEQUENCE [LARGE SCALE GENOMIC DNA]</scope>
    <source>
        <strain evidence="9 10">CCMP1776</strain>
    </source>
</reference>
<feature type="region of interest" description="Disordered" evidence="6">
    <location>
        <begin position="747"/>
        <end position="887"/>
    </location>
</feature>
<dbReference type="GO" id="GO:0005635">
    <property type="term" value="C:nuclear envelope"/>
    <property type="evidence" value="ECO:0007669"/>
    <property type="project" value="UniProtKB-ARBA"/>
</dbReference>
<dbReference type="GO" id="GO:0016020">
    <property type="term" value="C:membrane"/>
    <property type="evidence" value="ECO:0007669"/>
    <property type="project" value="UniProtKB-SubCell"/>
</dbReference>
<dbReference type="PANTHER" id="PTHR12911:SF8">
    <property type="entry name" value="KLAROID PROTEIN-RELATED"/>
    <property type="match status" value="1"/>
</dbReference>
<feature type="coiled-coil region" evidence="5">
    <location>
        <begin position="196"/>
        <end position="266"/>
    </location>
</feature>
<evidence type="ECO:0000313" key="9">
    <source>
        <dbReference type="EMBL" id="TFJ88668.1"/>
    </source>
</evidence>
<dbReference type="OrthoDB" id="342281at2759"/>
<proteinExistence type="predicted"/>
<dbReference type="Gene3D" id="2.60.120.260">
    <property type="entry name" value="Galactose-binding domain-like"/>
    <property type="match status" value="1"/>
</dbReference>
<dbReference type="PROSITE" id="PS51469">
    <property type="entry name" value="SUN"/>
    <property type="match status" value="1"/>
</dbReference>
<evidence type="ECO:0000256" key="1">
    <source>
        <dbReference type="ARBA" id="ARBA00004370"/>
    </source>
</evidence>
<dbReference type="Proteomes" id="UP000355283">
    <property type="component" value="Unassembled WGS sequence"/>
</dbReference>
<evidence type="ECO:0000256" key="7">
    <source>
        <dbReference type="SAM" id="Phobius"/>
    </source>
</evidence>
<comment type="subcellular location">
    <subcellularLocation>
        <location evidence="1">Membrane</location>
    </subcellularLocation>
</comment>
<keyword evidence="2 7" id="KW-0812">Transmembrane</keyword>
<feature type="compositionally biased region" description="Basic and acidic residues" evidence="6">
    <location>
        <begin position="833"/>
        <end position="843"/>
    </location>
</feature>
<keyword evidence="4 7" id="KW-0472">Membrane</keyword>
<feature type="transmembrane region" description="Helical" evidence="7">
    <location>
        <begin position="74"/>
        <end position="92"/>
    </location>
</feature>
<evidence type="ECO:0000256" key="2">
    <source>
        <dbReference type="ARBA" id="ARBA00022692"/>
    </source>
</evidence>
<feature type="coiled-coil region" evidence="5">
    <location>
        <begin position="346"/>
        <end position="384"/>
    </location>
</feature>
<dbReference type="AlphaFoldDB" id="A0A4D9DI96"/>
<sequence length="887" mass="95653">MSARRRNSPSVRSSVDSTPTPSPRRLGLRARDSGAYDLGLMQQGDETSGSEAGRDAPLFALEEMEGEKIKASHVLGTLFVFAVFSMLAYLMFPGVLNGDITNSLSTCGLALSDGNGYSVGKGLDVGKLPFDWMADPAVQSMVERFVEERLETYNETTKYLKEGYLNLTQLMESLRKDQDMYSDVKGEAESVAGSGQEDTLRMLRDLQELKTNLESQQAEQHNERVHELEGLMADYEAIKAQVVHNLEAVQEKTEALEARMRHEAHETSVLEQKVAALSLDVSALEDSTARGMDDLTSALRGLQVEETEKLLLQARETTASLGSRVQDMKDEQTKLQAEKEAWGPHKVAAEDEVKSLLSQVTEAREELARLVSQSQLEMEGLQRSLQAVSDLARSPEDSLPKETVEAVQTASLSVSTQLSEWKGIIAATLESNRLLTAHKAEVESRMQEARKILDTIESTAADAAAAIAAAKADVKEGGFEGQSEVVERLEGELESLRNGQATLAAAVQRSFEMVQEARSGMAIEAEKASGGEEAAGSAVLAGVTAEDVKRWVRETLSEGQALQDQAGEEVCAPESVASLVERTVRLYEADAVGLVDYAAASAGGKVLPSLSSATYTPPGQLLSTDTFHAWGFKAEIGTRDLVIRAGHKRPGQCWPMAGSKGQVTVQLLQAVRPFSVSLEHIPPEISQLPSTAPQRFRVLGRKVGQAAESPMVLHSQEYLTYETQGPRPVQTFPLDLGGGAKGVHGEVVGEREAVVMGREEGGGEEREDTESVEKEAEQAVVEEKQGTAMGDGQGESGRDGGDPDGSVEGEDDREGGTAWETAGAEGEESEVMAAREEERKDAQEVLSMVEGIEDAENGGRMRTEGHEEEVVEGATSAAEGKTLEEIV</sequence>
<feature type="domain" description="SUN" evidence="8">
    <location>
        <begin position="603"/>
        <end position="887"/>
    </location>
</feature>
<keyword evidence="3 7" id="KW-1133">Transmembrane helix</keyword>
<feature type="region of interest" description="Disordered" evidence="6">
    <location>
        <begin position="1"/>
        <end position="30"/>
    </location>
</feature>
<protein>
    <recommendedName>
        <fullName evidence="8">SUN domain-containing protein</fullName>
    </recommendedName>
</protein>
<feature type="compositionally biased region" description="Low complexity" evidence="6">
    <location>
        <begin position="8"/>
        <end position="25"/>
    </location>
</feature>
<evidence type="ECO:0000313" key="10">
    <source>
        <dbReference type="Proteomes" id="UP000355283"/>
    </source>
</evidence>
<evidence type="ECO:0000259" key="8">
    <source>
        <dbReference type="PROSITE" id="PS51469"/>
    </source>
</evidence>
<name>A0A4D9DI96_9STRA</name>
<evidence type="ECO:0000256" key="4">
    <source>
        <dbReference type="ARBA" id="ARBA00023136"/>
    </source>
</evidence>
<keyword evidence="10" id="KW-1185">Reference proteome</keyword>
<gene>
    <name evidence="9" type="ORF">NSK_000237</name>
</gene>
<dbReference type="PANTHER" id="PTHR12911">
    <property type="entry name" value="SAD1/UNC-84-LIKE PROTEIN-RELATED"/>
    <property type="match status" value="1"/>
</dbReference>